<evidence type="ECO:0000256" key="7">
    <source>
        <dbReference type="SAM" id="MobiDB-lite"/>
    </source>
</evidence>
<feature type="region of interest" description="Disordered" evidence="7">
    <location>
        <begin position="23"/>
        <end position="53"/>
    </location>
</feature>
<keyword evidence="6" id="KW-1142">T=3 icosahedral capsid protein</keyword>
<proteinExistence type="inferred from homology"/>
<dbReference type="Pfam" id="PF00729">
    <property type="entry name" value="Viral_coat"/>
    <property type="match status" value="1"/>
</dbReference>
<dbReference type="EMBL" id="MK026571">
    <property type="protein sequence ID" value="AYP67543.1"/>
    <property type="molecule type" value="Genomic_RNA"/>
</dbReference>
<dbReference type="InterPro" id="IPR000937">
    <property type="entry name" value="Capsid_prot_S-dom_vir"/>
</dbReference>
<evidence type="ECO:0000256" key="5">
    <source>
        <dbReference type="ARBA" id="ARBA00022844"/>
    </source>
</evidence>
<name>A0A3G3BTL4_9VIRU</name>
<dbReference type="GO" id="GO:0039617">
    <property type="term" value="C:T=3 icosahedral viral capsid"/>
    <property type="evidence" value="ECO:0007669"/>
    <property type="project" value="UniProtKB-KW"/>
</dbReference>
<organism evidence="9">
    <name type="scientific">Blue fish point virus</name>
    <dbReference type="NCBI Taxonomy" id="2485865"/>
    <lineage>
        <taxon>Viruses</taxon>
        <taxon>Riboviria</taxon>
    </lineage>
</organism>
<evidence type="ECO:0000256" key="4">
    <source>
        <dbReference type="ARBA" id="ARBA00022561"/>
    </source>
</evidence>
<protein>
    <recommendedName>
        <fullName evidence="3">Capsid protein</fullName>
    </recommendedName>
</protein>
<comment type="similarity">
    <text evidence="2">Belongs to the icosahedral plant coat protein family.</text>
</comment>
<dbReference type="Gene3D" id="2.60.120.20">
    <property type="match status" value="1"/>
</dbReference>
<feature type="compositionally biased region" description="Basic residues" evidence="7">
    <location>
        <begin position="32"/>
        <end position="42"/>
    </location>
</feature>
<reference evidence="9" key="1">
    <citation type="submission" date="2018-10" db="EMBL/GenBank/DDBJ databases">
        <title>Extensive Diversity of RNA Viruses in Australian Ticks.</title>
        <authorList>
            <person name="Harvey E."/>
            <person name="Rose K."/>
            <person name="Eden J.-S."/>
            <person name="Lo N."/>
            <person name="Abeyasuriya T."/>
            <person name="Shi M."/>
            <person name="Doggett S.L."/>
            <person name="Holmes E.C."/>
        </authorList>
    </citation>
    <scope>NUCLEOTIDE SEQUENCE</scope>
</reference>
<sequence length="215" mass="23583">MAGKRRNQRAGDMQQLLSLMQKLVVATPPAQTRKRRKRKRNNKAPPRTSEEGSITISRTEMLTELKALKASAATGHVDLTPDSFSFLKGLAKSFDHVKWVKLNIFYKPAVGTSFGGLVSFGIDWDWSTPAGADRKKISALTPNVSFAAWSDTQAKPLALPVSKLQAMPWYSPTATSWPLKGPGKLHWSAAAVTEDRVVGELWASYTVKMTGTNPS</sequence>
<dbReference type="SUPFAM" id="SSF88633">
    <property type="entry name" value="Positive stranded ssRNA viruses"/>
    <property type="match status" value="1"/>
</dbReference>
<evidence type="ECO:0000256" key="6">
    <source>
        <dbReference type="ARBA" id="ARBA00023060"/>
    </source>
</evidence>
<feature type="domain" description="Icosahedral viral capsid protein S" evidence="8">
    <location>
        <begin position="24"/>
        <end position="212"/>
    </location>
</feature>
<dbReference type="GO" id="GO:0005198">
    <property type="term" value="F:structural molecule activity"/>
    <property type="evidence" value="ECO:0007669"/>
    <property type="project" value="InterPro"/>
</dbReference>
<evidence type="ECO:0000256" key="2">
    <source>
        <dbReference type="ARBA" id="ARBA00007446"/>
    </source>
</evidence>
<keyword evidence="4" id="KW-0167">Capsid protein</keyword>
<evidence type="ECO:0000256" key="3">
    <source>
        <dbReference type="ARBA" id="ARBA00018091"/>
    </source>
</evidence>
<evidence type="ECO:0000313" key="9">
    <source>
        <dbReference type="EMBL" id="AYP67543.1"/>
    </source>
</evidence>
<keyword evidence="5" id="KW-0946">Virion</keyword>
<comment type="subcellular location">
    <subcellularLocation>
        <location evidence="1">Virion</location>
    </subcellularLocation>
</comment>
<accession>A0A3G3BTL4</accession>
<evidence type="ECO:0000256" key="1">
    <source>
        <dbReference type="ARBA" id="ARBA00004328"/>
    </source>
</evidence>
<dbReference type="InterPro" id="IPR029053">
    <property type="entry name" value="Viral_coat"/>
</dbReference>
<evidence type="ECO:0000259" key="8">
    <source>
        <dbReference type="Pfam" id="PF00729"/>
    </source>
</evidence>